<gene>
    <name evidence="1" type="ORF">N177_0396</name>
</gene>
<accession>V4RVA4</accession>
<protein>
    <submittedName>
        <fullName evidence="1">Uncharacterized protein</fullName>
    </submittedName>
</protein>
<sequence length="82" mass="8802">MGLLTVGPECHRVTYELTLRPGDDCRGGGSIDGVPKELLERVARVGNLVLRLADGRETRIDITGLREAWAEVSVAASLSPSE</sequence>
<evidence type="ECO:0000313" key="1">
    <source>
        <dbReference type="EMBL" id="ESR26970.1"/>
    </source>
</evidence>
<evidence type="ECO:0000313" key="2">
    <source>
        <dbReference type="Proteomes" id="UP000017819"/>
    </source>
</evidence>
<reference evidence="1 2" key="1">
    <citation type="journal article" date="2014" name="Genome Announc.">
        <title>Draft Genome Sequence of Lutibaculum baratangense Strain AMV1T, Isolated from a Mud Volcano in Andamans, India.</title>
        <authorList>
            <person name="Singh A."/>
            <person name="Sreenivas A."/>
            <person name="Sathyanarayana Reddy G."/>
            <person name="Pinnaka A.K."/>
            <person name="Shivaji S."/>
        </authorList>
    </citation>
    <scope>NUCLEOTIDE SEQUENCE [LARGE SCALE GENOMIC DNA]</scope>
    <source>
        <strain evidence="1 2">AMV1</strain>
    </source>
</reference>
<dbReference type="Proteomes" id="UP000017819">
    <property type="component" value="Unassembled WGS sequence"/>
</dbReference>
<dbReference type="AlphaFoldDB" id="V4RVA4"/>
<comment type="caution">
    <text evidence="1">The sequence shown here is derived from an EMBL/GenBank/DDBJ whole genome shotgun (WGS) entry which is preliminary data.</text>
</comment>
<name>V4RVA4_9HYPH</name>
<proteinExistence type="predicted"/>
<dbReference type="STRING" id="631454.N177_0396"/>
<dbReference type="EMBL" id="AWXZ01000012">
    <property type="protein sequence ID" value="ESR26970.1"/>
    <property type="molecule type" value="Genomic_DNA"/>
</dbReference>
<organism evidence="1 2">
    <name type="scientific">Lutibaculum baratangense AMV1</name>
    <dbReference type="NCBI Taxonomy" id="631454"/>
    <lineage>
        <taxon>Bacteria</taxon>
        <taxon>Pseudomonadati</taxon>
        <taxon>Pseudomonadota</taxon>
        <taxon>Alphaproteobacteria</taxon>
        <taxon>Hyphomicrobiales</taxon>
        <taxon>Tepidamorphaceae</taxon>
        <taxon>Lutibaculum</taxon>
    </lineage>
</organism>
<keyword evidence="2" id="KW-1185">Reference proteome</keyword>